<accession>A0A562MC56</accession>
<dbReference type="Proteomes" id="UP000315908">
    <property type="component" value="Unassembled WGS sequence"/>
</dbReference>
<feature type="transmembrane region" description="Helical" evidence="1">
    <location>
        <begin position="93"/>
        <end position="111"/>
    </location>
</feature>
<dbReference type="EMBL" id="VLKR01000022">
    <property type="protein sequence ID" value="TWI17398.1"/>
    <property type="molecule type" value="Genomic_DNA"/>
</dbReference>
<name>A0A562MC56_9SPHI</name>
<keyword evidence="1" id="KW-0812">Transmembrane</keyword>
<protein>
    <submittedName>
        <fullName evidence="2">Uncharacterized protein</fullName>
    </submittedName>
</protein>
<dbReference type="AlphaFoldDB" id="A0A562MC56"/>
<dbReference type="OrthoDB" id="1377971at2"/>
<evidence type="ECO:0000256" key="1">
    <source>
        <dbReference type="SAM" id="Phobius"/>
    </source>
</evidence>
<keyword evidence="1" id="KW-1133">Transmembrane helix</keyword>
<evidence type="ECO:0000313" key="3">
    <source>
        <dbReference type="Proteomes" id="UP000315908"/>
    </source>
</evidence>
<sequence>MFFLLQQYEATRFAAGHLQNPQTAEQAMVLVFLRTKMHMAVCTVNSKKATGEFKDLSTGKVISRRLWTAEMKAFYQTKSKEVPRPPFVFKMTILGWIATLLIVAVFGMIIYDGMKPPLPKSAETIAMEQKPAVGDVYFGHFEARPGPGDRLGFGWFKVLKVDGDTYYIAKSTIMSKTSKPKEQLDNSTFEAEGTPVKITEQAGYLINLRSADRGLEIYFTDKN</sequence>
<keyword evidence="1" id="KW-0472">Membrane</keyword>
<organism evidence="2 3">
    <name type="scientific">Sphingobacterium siyangense</name>
    <dbReference type="NCBI Taxonomy" id="459529"/>
    <lineage>
        <taxon>Bacteria</taxon>
        <taxon>Pseudomonadati</taxon>
        <taxon>Bacteroidota</taxon>
        <taxon>Sphingobacteriia</taxon>
        <taxon>Sphingobacteriales</taxon>
        <taxon>Sphingobacteriaceae</taxon>
        <taxon>Sphingobacterium</taxon>
    </lineage>
</organism>
<evidence type="ECO:0000313" key="2">
    <source>
        <dbReference type="EMBL" id="TWI17398.1"/>
    </source>
</evidence>
<reference evidence="2 3" key="1">
    <citation type="journal article" date="2015" name="Stand. Genomic Sci.">
        <title>Genomic Encyclopedia of Bacterial and Archaeal Type Strains, Phase III: the genomes of soil and plant-associated and newly described type strains.</title>
        <authorList>
            <person name="Whitman W.B."/>
            <person name="Woyke T."/>
            <person name="Klenk H.P."/>
            <person name="Zhou Y."/>
            <person name="Lilburn T.G."/>
            <person name="Beck B.J."/>
            <person name="De Vos P."/>
            <person name="Vandamme P."/>
            <person name="Eisen J.A."/>
            <person name="Garrity G."/>
            <person name="Hugenholtz P."/>
            <person name="Kyrpides N.C."/>
        </authorList>
    </citation>
    <scope>NUCLEOTIDE SEQUENCE [LARGE SCALE GENOMIC DNA]</scope>
    <source>
        <strain evidence="2 3">CGMCC 1.6855</strain>
    </source>
</reference>
<proteinExistence type="predicted"/>
<gene>
    <name evidence="2" type="ORF">IQ31_03840</name>
</gene>
<comment type="caution">
    <text evidence="2">The sequence shown here is derived from an EMBL/GenBank/DDBJ whole genome shotgun (WGS) entry which is preliminary data.</text>
</comment>
<dbReference type="RefSeq" id="WP_145329166.1">
    <property type="nucleotide sequence ID" value="NZ_DALZSL010000004.1"/>
</dbReference>